<dbReference type="Proteomes" id="UP001209737">
    <property type="component" value="Unassembled WGS sequence"/>
</dbReference>
<sequence length="50" mass="5798">MIQNCNEDTFQELMHLEFINHTAPTHANDAQGMWNTFHSILKPAFPDLKV</sequence>
<dbReference type="RefSeq" id="WP_265375014.1">
    <property type="nucleotide sequence ID" value="NZ_JAMQPV010000001.1"/>
</dbReference>
<evidence type="ECO:0000313" key="1">
    <source>
        <dbReference type="EMBL" id="MCW7462028.1"/>
    </source>
</evidence>
<reference evidence="1 2" key="1">
    <citation type="submission" date="2022-06" db="EMBL/GenBank/DDBJ databases">
        <title>Leptospira isolates from biofilms formed at urban environments.</title>
        <authorList>
            <person name="Ribeiro P.S."/>
            <person name="Sousa T."/>
            <person name="Carvalho N."/>
            <person name="Aburjaile F."/>
            <person name="Neves F."/>
            <person name="Oliveira D."/>
            <person name="Blanco L."/>
            <person name="Lima J."/>
            <person name="Costa F."/>
            <person name="Brenig B."/>
            <person name="Soares S."/>
            <person name="Ramos R."/>
            <person name="Goes-Neto A."/>
            <person name="Matiuzzi M."/>
            <person name="Azevedo V."/>
            <person name="Ristow P."/>
        </authorList>
    </citation>
    <scope>NUCLEOTIDE SEQUENCE [LARGE SCALE GENOMIC DNA]</scope>
    <source>
        <strain evidence="1 2">VSF25</strain>
    </source>
</reference>
<organism evidence="1 2">
    <name type="scientific">Leptospira limi</name>
    <dbReference type="NCBI Taxonomy" id="2950023"/>
    <lineage>
        <taxon>Bacteria</taxon>
        <taxon>Pseudomonadati</taxon>
        <taxon>Spirochaetota</taxon>
        <taxon>Spirochaetia</taxon>
        <taxon>Leptospirales</taxon>
        <taxon>Leptospiraceae</taxon>
        <taxon>Leptospira</taxon>
    </lineage>
</organism>
<name>A0ABT3LWD1_9LEPT</name>
<proteinExistence type="predicted"/>
<dbReference type="EMBL" id="JAMQPV010000001">
    <property type="protein sequence ID" value="MCW7462028.1"/>
    <property type="molecule type" value="Genomic_DNA"/>
</dbReference>
<accession>A0ABT3LWD1</accession>
<protein>
    <submittedName>
        <fullName evidence="1">Uncharacterized protein</fullName>
    </submittedName>
</protein>
<gene>
    <name evidence="1" type="ORF">ND812_07990</name>
</gene>
<keyword evidence="2" id="KW-1185">Reference proteome</keyword>
<comment type="caution">
    <text evidence="1">The sequence shown here is derived from an EMBL/GenBank/DDBJ whole genome shotgun (WGS) entry which is preliminary data.</text>
</comment>
<evidence type="ECO:0000313" key="2">
    <source>
        <dbReference type="Proteomes" id="UP001209737"/>
    </source>
</evidence>